<dbReference type="PANTHER" id="PTHR30419:SF8">
    <property type="entry name" value="NITROGEN ASSIMILATION TRANSCRIPTIONAL ACTIVATOR-RELATED"/>
    <property type="match status" value="1"/>
</dbReference>
<evidence type="ECO:0000256" key="2">
    <source>
        <dbReference type="ARBA" id="ARBA00023015"/>
    </source>
</evidence>
<dbReference type="SUPFAM" id="SSF53850">
    <property type="entry name" value="Periplasmic binding protein-like II"/>
    <property type="match status" value="1"/>
</dbReference>
<protein>
    <submittedName>
        <fullName evidence="6">LysR family transcriptional regulator</fullName>
    </submittedName>
</protein>
<dbReference type="GO" id="GO:0003700">
    <property type="term" value="F:DNA-binding transcription factor activity"/>
    <property type="evidence" value="ECO:0007669"/>
    <property type="project" value="InterPro"/>
</dbReference>
<evidence type="ECO:0000256" key="3">
    <source>
        <dbReference type="ARBA" id="ARBA00023125"/>
    </source>
</evidence>
<keyword evidence="3" id="KW-0238">DNA-binding</keyword>
<sequence length="321" mass="34806">MAEPSDRVAWARRLRMRHLESFLILLDAGTLSAAAQRLHMTQSAMSHWLGEMEALAGARLLVRGRRLQLTPAGDAVRKLAVRVLGEVSRAHEELGSIAKGAVARLHVGTVFAGVAHLVPRAIVSFQQAQPNVQIEVTEGVFNTLLERLERRDYDVIVGSIDARAYGPHLAHEVLFEDGIGVVVGRHHPLAGRQRIAWRDLFAFPWVMPPRETLMRTRLDTVLLERGAAGLQPRVETGSVLTLEAVLRGTDYIGVCSGAMARHLEALGLLRVLPVADAESFGPVGAVWRQGGAGEVVHAFVRSLRDEAVRLGLGEGQGAVAG</sequence>
<dbReference type="Proteomes" id="UP000256780">
    <property type="component" value="Chromosome CBM2587_b"/>
</dbReference>
<evidence type="ECO:0000313" key="6">
    <source>
        <dbReference type="EMBL" id="SOY60422.1"/>
    </source>
</evidence>
<dbReference type="SUPFAM" id="SSF46785">
    <property type="entry name" value="Winged helix' DNA-binding domain"/>
    <property type="match status" value="1"/>
</dbReference>
<dbReference type="PROSITE" id="PS50931">
    <property type="entry name" value="HTH_LYSR"/>
    <property type="match status" value="1"/>
</dbReference>
<accession>A0A375C0Q0</accession>
<comment type="similarity">
    <text evidence="1">Belongs to the LysR transcriptional regulatory family.</text>
</comment>
<evidence type="ECO:0000259" key="5">
    <source>
        <dbReference type="PROSITE" id="PS50931"/>
    </source>
</evidence>
<dbReference type="InterPro" id="IPR036388">
    <property type="entry name" value="WH-like_DNA-bd_sf"/>
</dbReference>
<dbReference type="Pfam" id="PF00126">
    <property type="entry name" value="HTH_1"/>
    <property type="match status" value="1"/>
</dbReference>
<dbReference type="GO" id="GO:0005829">
    <property type="term" value="C:cytosol"/>
    <property type="evidence" value="ECO:0007669"/>
    <property type="project" value="TreeGrafter"/>
</dbReference>
<dbReference type="PANTHER" id="PTHR30419">
    <property type="entry name" value="HTH-TYPE TRANSCRIPTIONAL REGULATOR YBHD"/>
    <property type="match status" value="1"/>
</dbReference>
<keyword evidence="4" id="KW-0804">Transcription</keyword>
<dbReference type="InterPro" id="IPR000847">
    <property type="entry name" value="LysR_HTH_N"/>
</dbReference>
<dbReference type="Gene3D" id="3.40.190.290">
    <property type="match status" value="1"/>
</dbReference>
<dbReference type="RefSeq" id="WP_232346755.1">
    <property type="nucleotide sequence ID" value="NZ_LT976854.1"/>
</dbReference>
<dbReference type="Pfam" id="PF03466">
    <property type="entry name" value="LysR_substrate"/>
    <property type="match status" value="1"/>
</dbReference>
<dbReference type="InterPro" id="IPR005119">
    <property type="entry name" value="LysR_subst-bd"/>
</dbReference>
<reference evidence="6" key="1">
    <citation type="submission" date="2018-01" db="EMBL/GenBank/DDBJ databases">
        <authorList>
            <person name="Clerissi C."/>
        </authorList>
    </citation>
    <scope>NUCLEOTIDE SEQUENCE</scope>
    <source>
        <strain evidence="6">Cupriavidus sp. LMG 19464</strain>
    </source>
</reference>
<evidence type="ECO:0000256" key="1">
    <source>
        <dbReference type="ARBA" id="ARBA00009437"/>
    </source>
</evidence>
<comment type="caution">
    <text evidence="6">The sequence shown here is derived from an EMBL/GenBank/DDBJ whole genome shotgun (WGS) entry which is preliminary data.</text>
</comment>
<feature type="domain" description="HTH lysR-type" evidence="5">
    <location>
        <begin position="14"/>
        <end position="70"/>
    </location>
</feature>
<gene>
    <name evidence="6" type="ORF">CBM2587_B100084</name>
</gene>
<dbReference type="GO" id="GO:0003677">
    <property type="term" value="F:DNA binding"/>
    <property type="evidence" value="ECO:0007669"/>
    <property type="project" value="UniProtKB-KW"/>
</dbReference>
<dbReference type="Gene3D" id="1.10.10.10">
    <property type="entry name" value="Winged helix-like DNA-binding domain superfamily/Winged helix DNA-binding domain"/>
    <property type="match status" value="1"/>
</dbReference>
<dbReference type="InterPro" id="IPR050950">
    <property type="entry name" value="HTH-type_LysR_regulators"/>
</dbReference>
<name>A0A375C0Q0_9BURK</name>
<dbReference type="InterPro" id="IPR036390">
    <property type="entry name" value="WH_DNA-bd_sf"/>
</dbReference>
<dbReference type="EMBL" id="OFSQ01000030">
    <property type="protein sequence ID" value="SOY60422.1"/>
    <property type="molecule type" value="Genomic_DNA"/>
</dbReference>
<organism evidence="6">
    <name type="scientific">Cupriavidus taiwanensis</name>
    <dbReference type="NCBI Taxonomy" id="164546"/>
    <lineage>
        <taxon>Bacteria</taxon>
        <taxon>Pseudomonadati</taxon>
        <taxon>Pseudomonadota</taxon>
        <taxon>Betaproteobacteria</taxon>
        <taxon>Burkholderiales</taxon>
        <taxon>Burkholderiaceae</taxon>
        <taxon>Cupriavidus</taxon>
    </lineage>
</organism>
<evidence type="ECO:0000256" key="4">
    <source>
        <dbReference type="ARBA" id="ARBA00023163"/>
    </source>
</evidence>
<proteinExistence type="inferred from homology"/>
<dbReference type="AlphaFoldDB" id="A0A375C0Q0"/>
<keyword evidence="2" id="KW-0805">Transcription regulation</keyword>